<protein>
    <submittedName>
        <fullName evidence="4">Uncharacterized protein LOC116204495 isoform X1</fullName>
    </submittedName>
</protein>
<dbReference type="PANTHER" id="PTHR43592">
    <property type="entry name" value="CAAX AMINO TERMINAL PROTEASE"/>
    <property type="match status" value="1"/>
</dbReference>
<dbReference type="Proteomes" id="UP000515151">
    <property type="component" value="Chromosome 4"/>
</dbReference>
<dbReference type="GeneID" id="116204495"/>
<evidence type="ECO:0000313" key="4">
    <source>
        <dbReference type="RefSeq" id="XP_031392472.1"/>
    </source>
</evidence>
<feature type="transmembrane region" description="Helical" evidence="1">
    <location>
        <begin position="117"/>
        <end position="138"/>
    </location>
</feature>
<dbReference type="InterPro" id="IPR003675">
    <property type="entry name" value="Rce1/LyrA-like_dom"/>
</dbReference>
<dbReference type="PANTHER" id="PTHR43592:SF4">
    <property type="entry name" value="CAAX AMINO TERMINAL PROTEASE FAMILY PROTEIN"/>
    <property type="match status" value="1"/>
</dbReference>
<gene>
    <name evidence="4" type="primary">LOC116204495</name>
</gene>
<feature type="domain" description="CAAX prenyl protease 2/Lysostaphin resistance protein A-like" evidence="2">
    <location>
        <begin position="209"/>
        <end position="293"/>
    </location>
</feature>
<dbReference type="GO" id="GO:0080120">
    <property type="term" value="P:CAAX-box protein maturation"/>
    <property type="evidence" value="ECO:0007669"/>
    <property type="project" value="UniProtKB-ARBA"/>
</dbReference>
<feature type="transmembrane region" description="Helical" evidence="1">
    <location>
        <begin position="159"/>
        <end position="181"/>
    </location>
</feature>
<proteinExistence type="predicted"/>
<keyword evidence="3" id="KW-1185">Reference proteome</keyword>
<dbReference type="GO" id="GO:0004175">
    <property type="term" value="F:endopeptidase activity"/>
    <property type="evidence" value="ECO:0007669"/>
    <property type="project" value="UniProtKB-ARBA"/>
</dbReference>
<feature type="transmembrane region" description="Helical" evidence="1">
    <location>
        <begin position="204"/>
        <end position="225"/>
    </location>
</feature>
<name>A0A6P8D5R8_PUNGR</name>
<organism evidence="3 4">
    <name type="scientific">Punica granatum</name>
    <name type="common">Pomegranate</name>
    <dbReference type="NCBI Taxonomy" id="22663"/>
    <lineage>
        <taxon>Eukaryota</taxon>
        <taxon>Viridiplantae</taxon>
        <taxon>Streptophyta</taxon>
        <taxon>Embryophyta</taxon>
        <taxon>Tracheophyta</taxon>
        <taxon>Spermatophyta</taxon>
        <taxon>Magnoliopsida</taxon>
        <taxon>eudicotyledons</taxon>
        <taxon>Gunneridae</taxon>
        <taxon>Pentapetalae</taxon>
        <taxon>rosids</taxon>
        <taxon>malvids</taxon>
        <taxon>Myrtales</taxon>
        <taxon>Lythraceae</taxon>
        <taxon>Punica</taxon>
    </lineage>
</organism>
<sequence>MILALSLTYPASATRRRAITPFPSPTFFVSLSKFPSNCGSRTSFKCSCTENGDTHEASFQGFSVLGPESDVPWDSGTVWSTLSFYLFSLHIPLSFGGLSIVAHVLHQPILDPQTEAASLLGIQLFELVSAVCLLQSTTKRRFRLMSIFKADESSADRNALLGSALGFGSLVLLVFLSSFLADNFLGPKSVNNSVLKEILLSSNLSRAACSLAYCIIIPLLEELVYRGFLLRSISRTMKWHQAVLLSSAIFSAIHFSGENSLQLFIIGCVLGCCYCWTGDLKSSVLVHSLYNAMILVITYVS</sequence>
<evidence type="ECO:0000259" key="2">
    <source>
        <dbReference type="Pfam" id="PF02517"/>
    </source>
</evidence>
<accession>A0A6P8D5R8</accession>
<dbReference type="Pfam" id="PF02517">
    <property type="entry name" value="Rce1-like"/>
    <property type="match status" value="1"/>
</dbReference>
<dbReference type="OrthoDB" id="1742244at2759"/>
<keyword evidence="1" id="KW-0472">Membrane</keyword>
<reference evidence="3" key="1">
    <citation type="journal article" date="2020" name="Plant Biotechnol. J.">
        <title>The pomegranate (Punica granatum L.) draft genome dissects genetic divergence between soft- and hard-seeded cultivars.</title>
        <authorList>
            <person name="Luo X."/>
            <person name="Li H."/>
            <person name="Wu Z."/>
            <person name="Yao W."/>
            <person name="Zhao P."/>
            <person name="Cao D."/>
            <person name="Yu H."/>
            <person name="Li K."/>
            <person name="Poudel K."/>
            <person name="Zhao D."/>
            <person name="Zhang F."/>
            <person name="Xia X."/>
            <person name="Chen L."/>
            <person name="Wang Q."/>
            <person name="Jing D."/>
            <person name="Cao S."/>
        </authorList>
    </citation>
    <scope>NUCLEOTIDE SEQUENCE [LARGE SCALE GENOMIC DNA]</scope>
    <source>
        <strain evidence="3">cv. Tunisia</strain>
    </source>
</reference>
<evidence type="ECO:0000256" key="1">
    <source>
        <dbReference type="SAM" id="Phobius"/>
    </source>
</evidence>
<dbReference type="AlphaFoldDB" id="A0A6P8D5R8"/>
<feature type="transmembrane region" description="Helical" evidence="1">
    <location>
        <begin position="84"/>
        <end position="105"/>
    </location>
</feature>
<keyword evidence="1" id="KW-0812">Transmembrane</keyword>
<reference evidence="4" key="2">
    <citation type="submission" date="2025-08" db="UniProtKB">
        <authorList>
            <consortium name="RefSeq"/>
        </authorList>
    </citation>
    <scope>IDENTIFICATION</scope>
    <source>
        <tissue evidence="4">Leaf</tissue>
    </source>
</reference>
<keyword evidence="1" id="KW-1133">Transmembrane helix</keyword>
<evidence type="ECO:0000313" key="3">
    <source>
        <dbReference type="Proteomes" id="UP000515151"/>
    </source>
</evidence>
<dbReference type="RefSeq" id="XP_031392472.1">
    <property type="nucleotide sequence ID" value="XM_031536612.1"/>
</dbReference>